<feature type="transmembrane region" description="Helical" evidence="1">
    <location>
        <begin position="39"/>
        <end position="61"/>
    </location>
</feature>
<name>A0ABT8QRU0_9FIRM</name>
<dbReference type="Proteomes" id="UP001176021">
    <property type="component" value="Unassembled WGS sequence"/>
</dbReference>
<dbReference type="InterPro" id="IPR045765">
    <property type="entry name" value="DUF6133"/>
</dbReference>
<reference evidence="2" key="1">
    <citation type="submission" date="2022-05" db="EMBL/GenBank/DDBJ databases">
        <title>Expanded diversity of anoxic marine methylotrophy in a Black Sea sulfate reducing microorganism.</title>
        <authorList>
            <person name="Fischer P.Q."/>
            <person name="Stams A.J.M."/>
            <person name="Villanueva L."/>
            <person name="Sousa D.Z."/>
        </authorList>
    </citation>
    <scope>NUCLEOTIDE SEQUENCE</scope>
    <source>
        <strain evidence="2">P130</strain>
    </source>
</reference>
<keyword evidence="1" id="KW-1133">Transmembrane helix</keyword>
<gene>
    <name evidence="2" type="ORF">M8H41_14575</name>
</gene>
<comment type="caution">
    <text evidence="2">The sequence shown here is derived from an EMBL/GenBank/DDBJ whole genome shotgun (WGS) entry which is preliminary data.</text>
</comment>
<dbReference type="Pfam" id="PF19629">
    <property type="entry name" value="DUF6133"/>
    <property type="match status" value="1"/>
</dbReference>
<keyword evidence="1" id="KW-0812">Transmembrane</keyword>
<evidence type="ECO:0000313" key="2">
    <source>
        <dbReference type="EMBL" id="MDO0824064.1"/>
    </source>
</evidence>
<evidence type="ECO:0000256" key="1">
    <source>
        <dbReference type="SAM" id="Phobius"/>
    </source>
</evidence>
<protein>
    <submittedName>
        <fullName evidence="2">DUF6133 family protein</fullName>
    </submittedName>
</protein>
<keyword evidence="1" id="KW-0472">Membrane</keyword>
<proteinExistence type="predicted"/>
<organism evidence="2 3">
    <name type="scientific">Desulfosporosinus nitroreducens</name>
    <dbReference type="NCBI Taxonomy" id="2018668"/>
    <lineage>
        <taxon>Bacteria</taxon>
        <taxon>Bacillati</taxon>
        <taxon>Bacillota</taxon>
        <taxon>Clostridia</taxon>
        <taxon>Eubacteriales</taxon>
        <taxon>Desulfitobacteriaceae</taxon>
        <taxon>Desulfosporosinus</taxon>
    </lineage>
</organism>
<evidence type="ECO:0000313" key="3">
    <source>
        <dbReference type="Proteomes" id="UP001176021"/>
    </source>
</evidence>
<keyword evidence="3" id="KW-1185">Reference proteome</keyword>
<accession>A0ABT8QRU0</accession>
<sequence length="81" mass="9050">MKKTFDVINEKTTTIYFNGKGKLIRVLSNRRGESDTTGAAVKILISVVLGALILSGLYYLIHDIVLPNLNTRVEDMFDYNG</sequence>
<dbReference type="EMBL" id="JAMJEV010000011">
    <property type="protein sequence ID" value="MDO0824064.1"/>
    <property type="molecule type" value="Genomic_DNA"/>
</dbReference>
<dbReference type="RefSeq" id="WP_302049104.1">
    <property type="nucleotide sequence ID" value="NZ_JAMJEV010000011.1"/>
</dbReference>